<dbReference type="Pfam" id="PF01624">
    <property type="entry name" value="MutS_I"/>
    <property type="match status" value="1"/>
</dbReference>
<dbReference type="InterPro" id="IPR007695">
    <property type="entry name" value="DNA_mismatch_repair_MutS-lik_N"/>
</dbReference>
<evidence type="ECO:0000256" key="4">
    <source>
        <dbReference type="ARBA" id="ARBA00022763"/>
    </source>
</evidence>
<dbReference type="InterPro" id="IPR007860">
    <property type="entry name" value="DNA_mmatch_repair_MutS_con_dom"/>
</dbReference>
<dbReference type="InterPro" id="IPR005748">
    <property type="entry name" value="DNA_mismatch_repair_MutS"/>
</dbReference>
<keyword evidence="3 9" id="KW-0547">Nucleotide-binding</keyword>
<reference evidence="13" key="2">
    <citation type="submission" date="2016-04" db="EMBL/GenBank/DDBJ databases">
        <title>First Complete Genome Sequence of a Subdivision 6 Acidobacterium.</title>
        <authorList>
            <person name="Huang S."/>
            <person name="Vieira S."/>
            <person name="Bunk B."/>
            <person name="Riedel T."/>
            <person name="Sproeer C."/>
            <person name="Overmann J."/>
        </authorList>
    </citation>
    <scope>NUCLEOTIDE SEQUENCE [LARGE SCALE GENOMIC DNA]</scope>
    <source>
        <strain evidence="13">DSM 100886 HEG_-6_39</strain>
    </source>
</reference>
<sequence>MRQFQDAKRQHPDALLFFRMGDFYELFYEDAVVASRALELTLTSRSKDAAGTGIPMCGVPFHAADGYITRLIRQGFSVAICDQVEDPKAAKGLVRREVTRVVTPGTLTDVAYLDARAPALLAAVLPPGKGSMTWGLAWVELSTGDFAATEFDGEAAATLLREELGVLLPREVLLPEDADLDPLRADGTPLPAVTRRERWQFSVDAAQRALTEQLQTTGLAGFGLDGHPCAIGAAGALVQYLRDTQKGDLTHVRSLAYRETRDGLIIDATTLRHLEVLASTEGDRQVSLLGVLDETVTTMGARLLRAWLTKPLVALDAIRDRLDAVEDLAFRSVERGTLRETLAQVHDVQRLVARAALGTAGPRDLVALARSLAAVPGLRETLGTLQAPRLGQLCAELDDLPALRERITATLADDPPMLARDGDVVRDGADPEVDRLRHLSRSGKGDISAMEEAERQRTGISSLKIRFNRVFGYYIEISRSNLHAVPPDYIRKQTIAGGERFITPTLKTYEEQVLHADEHLVTLEVAIFEALRREVATDAPALQRTALALATLDVLATFADGAARRNYSKPHLHDGDDLSIVEGRHPVVETMTREAFVPNDLSLDGTTQQLLVITGPNMGGKSTYLRQTALLCLMAQAGAFVPARQAKLPVVDRIYARVGAADNIARGQSTFMVEMQETASILNTATSRSLVVLDEIGRGTSTFDGLSIAWAVAEHLATSLKARPKTLFATHYHELTDLADALPGVANAHLLVREWQDQIVFLRKVVPGRSDRSYGIQVARLAGLPASVIRRAREILTGLEQDELARGGRPTIAGAATREGPQQQLGLFQVPADERLRERLREIDVNALTPLQALTILAALKDEAEA</sequence>
<dbReference type="Pfam" id="PF00488">
    <property type="entry name" value="MutS_V"/>
    <property type="match status" value="1"/>
</dbReference>
<dbReference type="PROSITE" id="PS00486">
    <property type="entry name" value="DNA_MISMATCH_REPAIR_2"/>
    <property type="match status" value="1"/>
</dbReference>
<keyword evidence="13" id="KW-1185">Reference proteome</keyword>
<dbReference type="GO" id="GO:0006298">
    <property type="term" value="P:mismatch repair"/>
    <property type="evidence" value="ECO:0007669"/>
    <property type="project" value="UniProtKB-UniRule"/>
</dbReference>
<dbReference type="InterPro" id="IPR000432">
    <property type="entry name" value="DNA_mismatch_repair_MutS_C"/>
</dbReference>
<feature type="domain" description="DNA mismatch repair proteins mutS family" evidence="11">
    <location>
        <begin position="689"/>
        <end position="705"/>
    </location>
</feature>
<dbReference type="SMART" id="SM00534">
    <property type="entry name" value="MUTSac"/>
    <property type="match status" value="1"/>
</dbReference>
<dbReference type="InterPro" id="IPR036678">
    <property type="entry name" value="MutS_con_dom_sf"/>
</dbReference>
<dbReference type="PANTHER" id="PTHR11361">
    <property type="entry name" value="DNA MISMATCH REPAIR PROTEIN MUTS FAMILY MEMBER"/>
    <property type="match status" value="1"/>
</dbReference>
<dbReference type="GO" id="GO:0005524">
    <property type="term" value="F:ATP binding"/>
    <property type="evidence" value="ECO:0007669"/>
    <property type="project" value="UniProtKB-UniRule"/>
</dbReference>
<organism evidence="12 13">
    <name type="scientific">Luteitalea pratensis</name>
    <dbReference type="NCBI Taxonomy" id="1855912"/>
    <lineage>
        <taxon>Bacteria</taxon>
        <taxon>Pseudomonadati</taxon>
        <taxon>Acidobacteriota</taxon>
        <taxon>Vicinamibacteria</taxon>
        <taxon>Vicinamibacterales</taxon>
        <taxon>Vicinamibacteraceae</taxon>
        <taxon>Luteitalea</taxon>
    </lineage>
</organism>
<dbReference type="NCBIfam" id="TIGR01070">
    <property type="entry name" value="mutS1"/>
    <property type="match status" value="1"/>
</dbReference>
<evidence type="ECO:0000256" key="6">
    <source>
        <dbReference type="ARBA" id="ARBA00023125"/>
    </source>
</evidence>
<dbReference type="InterPro" id="IPR017261">
    <property type="entry name" value="DNA_mismatch_repair_MutS/MSH"/>
</dbReference>
<keyword evidence="6 9" id="KW-0238">DNA-binding</keyword>
<evidence type="ECO:0000256" key="5">
    <source>
        <dbReference type="ARBA" id="ARBA00022840"/>
    </source>
</evidence>
<dbReference type="OrthoDB" id="9802448at2"/>
<proteinExistence type="inferred from homology"/>
<dbReference type="PATRIC" id="fig|1813736.3.peg.3750"/>
<evidence type="ECO:0000313" key="13">
    <source>
        <dbReference type="Proteomes" id="UP000076079"/>
    </source>
</evidence>
<dbReference type="GO" id="GO:0030983">
    <property type="term" value="F:mismatched DNA binding"/>
    <property type="evidence" value="ECO:0007669"/>
    <property type="project" value="InterPro"/>
</dbReference>
<dbReference type="GO" id="GO:0003684">
    <property type="term" value="F:damaged DNA binding"/>
    <property type="evidence" value="ECO:0007669"/>
    <property type="project" value="UniProtKB-UniRule"/>
</dbReference>
<gene>
    <name evidence="12" type="primary">mutS_2</name>
    <name evidence="9" type="synonym">mutS</name>
    <name evidence="12" type="ORF">LuPra_03542</name>
</gene>
<dbReference type="Pfam" id="PF05192">
    <property type="entry name" value="MutS_III"/>
    <property type="match status" value="1"/>
</dbReference>
<dbReference type="InterPro" id="IPR036187">
    <property type="entry name" value="DNA_mismatch_repair_MutS_sf"/>
</dbReference>
<protein>
    <recommendedName>
        <fullName evidence="2 9">DNA mismatch repair protein MutS</fullName>
    </recommendedName>
</protein>
<dbReference type="HAMAP" id="MF_00096">
    <property type="entry name" value="MutS"/>
    <property type="match status" value="1"/>
</dbReference>
<dbReference type="STRING" id="1855912.LuPra_03542"/>
<dbReference type="SUPFAM" id="SSF48334">
    <property type="entry name" value="DNA repair protein MutS, domain III"/>
    <property type="match status" value="1"/>
</dbReference>
<dbReference type="SUPFAM" id="SSF52540">
    <property type="entry name" value="P-loop containing nucleoside triphosphate hydrolases"/>
    <property type="match status" value="1"/>
</dbReference>
<evidence type="ECO:0000256" key="3">
    <source>
        <dbReference type="ARBA" id="ARBA00022741"/>
    </source>
</evidence>
<dbReference type="Pfam" id="PF05190">
    <property type="entry name" value="MutS_IV"/>
    <property type="match status" value="1"/>
</dbReference>
<comment type="similarity">
    <text evidence="1 9 10">Belongs to the DNA mismatch repair MutS family.</text>
</comment>
<dbReference type="CDD" id="cd03284">
    <property type="entry name" value="ABC_MutS1"/>
    <property type="match status" value="1"/>
</dbReference>
<name>A0A143PNW2_LUTPR</name>
<dbReference type="RefSeq" id="WP_110171962.1">
    <property type="nucleotide sequence ID" value="NZ_CP015136.1"/>
</dbReference>
<dbReference type="AlphaFoldDB" id="A0A143PNW2"/>
<reference evidence="12 13" key="1">
    <citation type="journal article" date="2016" name="Genome Announc.">
        <title>First Complete Genome Sequence of a Subdivision 6 Acidobacterium Strain.</title>
        <authorList>
            <person name="Huang S."/>
            <person name="Vieira S."/>
            <person name="Bunk B."/>
            <person name="Riedel T."/>
            <person name="Sproer C."/>
            <person name="Overmann J."/>
        </authorList>
    </citation>
    <scope>NUCLEOTIDE SEQUENCE [LARGE SCALE GENOMIC DNA]</scope>
    <source>
        <strain evidence="13">DSM 100886 HEG_-6_39</strain>
    </source>
</reference>
<dbReference type="KEGG" id="abac:LuPra_03542"/>
<evidence type="ECO:0000256" key="1">
    <source>
        <dbReference type="ARBA" id="ARBA00006271"/>
    </source>
</evidence>
<dbReference type="GO" id="GO:0140664">
    <property type="term" value="F:ATP-dependent DNA damage sensor activity"/>
    <property type="evidence" value="ECO:0007669"/>
    <property type="project" value="InterPro"/>
</dbReference>
<evidence type="ECO:0000256" key="7">
    <source>
        <dbReference type="ARBA" id="ARBA00023204"/>
    </source>
</evidence>
<dbReference type="GO" id="GO:0005829">
    <property type="term" value="C:cytosol"/>
    <property type="evidence" value="ECO:0007669"/>
    <property type="project" value="TreeGrafter"/>
</dbReference>
<dbReference type="NCBIfam" id="NF003810">
    <property type="entry name" value="PRK05399.1"/>
    <property type="match status" value="1"/>
</dbReference>
<dbReference type="SUPFAM" id="SSF55271">
    <property type="entry name" value="DNA repair protein MutS, domain I"/>
    <property type="match status" value="1"/>
</dbReference>
<evidence type="ECO:0000256" key="2">
    <source>
        <dbReference type="ARBA" id="ARBA00021982"/>
    </source>
</evidence>
<evidence type="ECO:0000313" key="12">
    <source>
        <dbReference type="EMBL" id="AMY10312.1"/>
    </source>
</evidence>
<dbReference type="Gene3D" id="1.10.1420.10">
    <property type="match status" value="2"/>
</dbReference>
<feature type="binding site" evidence="9">
    <location>
        <begin position="615"/>
        <end position="622"/>
    </location>
    <ligand>
        <name>ATP</name>
        <dbReference type="ChEBI" id="CHEBI:30616"/>
    </ligand>
</feature>
<keyword evidence="7 9" id="KW-0234">DNA repair</keyword>
<dbReference type="InterPro" id="IPR007696">
    <property type="entry name" value="DNA_mismatch_repair_MutS_core"/>
</dbReference>
<dbReference type="InterPro" id="IPR007861">
    <property type="entry name" value="DNA_mismatch_repair_MutS_clamp"/>
</dbReference>
<dbReference type="InterPro" id="IPR027417">
    <property type="entry name" value="P-loop_NTPase"/>
</dbReference>
<dbReference type="PANTHER" id="PTHR11361:SF34">
    <property type="entry name" value="DNA MISMATCH REPAIR PROTEIN MSH1, MITOCHONDRIAL"/>
    <property type="match status" value="1"/>
</dbReference>
<dbReference type="Gene3D" id="3.30.420.110">
    <property type="entry name" value="MutS, connector domain"/>
    <property type="match status" value="1"/>
</dbReference>
<dbReference type="EMBL" id="CP015136">
    <property type="protein sequence ID" value="AMY10312.1"/>
    <property type="molecule type" value="Genomic_DNA"/>
</dbReference>
<dbReference type="Gene3D" id="3.40.1170.10">
    <property type="entry name" value="DNA repair protein MutS, domain I"/>
    <property type="match status" value="1"/>
</dbReference>
<dbReference type="SUPFAM" id="SSF53150">
    <property type="entry name" value="DNA repair protein MutS, domain II"/>
    <property type="match status" value="1"/>
</dbReference>
<keyword evidence="4 9" id="KW-0227">DNA damage</keyword>
<dbReference type="PIRSF" id="PIRSF037677">
    <property type="entry name" value="DNA_mis_repair_Msh6"/>
    <property type="match status" value="1"/>
</dbReference>
<dbReference type="Gene3D" id="3.40.50.300">
    <property type="entry name" value="P-loop containing nucleotide triphosphate hydrolases"/>
    <property type="match status" value="1"/>
</dbReference>
<dbReference type="InterPro" id="IPR045076">
    <property type="entry name" value="MutS"/>
</dbReference>
<dbReference type="Pfam" id="PF05188">
    <property type="entry name" value="MutS_II"/>
    <property type="match status" value="1"/>
</dbReference>
<evidence type="ECO:0000259" key="11">
    <source>
        <dbReference type="PROSITE" id="PS00486"/>
    </source>
</evidence>
<dbReference type="FunFam" id="3.40.1170.10:FF:000001">
    <property type="entry name" value="DNA mismatch repair protein MutS"/>
    <property type="match status" value="1"/>
</dbReference>
<accession>A0A143PNW2</accession>
<dbReference type="InterPro" id="IPR016151">
    <property type="entry name" value="DNA_mismatch_repair_MutS_N"/>
</dbReference>
<dbReference type="SMART" id="SM00533">
    <property type="entry name" value="MUTSd"/>
    <property type="match status" value="1"/>
</dbReference>
<evidence type="ECO:0000256" key="10">
    <source>
        <dbReference type="RuleBase" id="RU003756"/>
    </source>
</evidence>
<dbReference type="Proteomes" id="UP000076079">
    <property type="component" value="Chromosome"/>
</dbReference>
<comment type="function">
    <text evidence="8 9">This protein is involved in the repair of mismatches in DNA. It is possible that it carries out the mismatch recognition step. This protein has a weak ATPase activity.</text>
</comment>
<evidence type="ECO:0000256" key="8">
    <source>
        <dbReference type="ARBA" id="ARBA00024647"/>
    </source>
</evidence>
<evidence type="ECO:0000256" key="9">
    <source>
        <dbReference type="HAMAP-Rule" id="MF_00096"/>
    </source>
</evidence>
<keyword evidence="5 9" id="KW-0067">ATP-binding</keyword>
<dbReference type="FunFam" id="3.40.50.300:FF:000870">
    <property type="entry name" value="MutS protein homolog 4"/>
    <property type="match status" value="1"/>
</dbReference>